<proteinExistence type="inferred from homology"/>
<feature type="transmembrane region" description="Helical" evidence="7">
    <location>
        <begin position="261"/>
        <end position="283"/>
    </location>
</feature>
<protein>
    <recommendedName>
        <fullName evidence="10">Permease</fullName>
    </recommendedName>
</protein>
<feature type="transmembrane region" description="Helical" evidence="7">
    <location>
        <begin position="232"/>
        <end position="249"/>
    </location>
</feature>
<evidence type="ECO:0000256" key="1">
    <source>
        <dbReference type="ARBA" id="ARBA00004651"/>
    </source>
</evidence>
<evidence type="ECO:0000256" key="4">
    <source>
        <dbReference type="ARBA" id="ARBA00022692"/>
    </source>
</evidence>
<dbReference type="OrthoDB" id="9777774at2"/>
<feature type="transmembrane region" description="Helical" evidence="7">
    <location>
        <begin position="39"/>
        <end position="57"/>
    </location>
</feature>
<dbReference type="InterPro" id="IPR005524">
    <property type="entry name" value="DUF318"/>
</dbReference>
<accession>A0A1X7HMD1</accession>
<dbReference type="PANTHER" id="PTHR42775">
    <property type="entry name" value="PERMEASE RV2963-RELATED"/>
    <property type="match status" value="1"/>
</dbReference>
<dbReference type="GO" id="GO:0005886">
    <property type="term" value="C:plasma membrane"/>
    <property type="evidence" value="ECO:0007669"/>
    <property type="project" value="UniProtKB-SubCell"/>
</dbReference>
<dbReference type="AlphaFoldDB" id="A0A1X7HMD1"/>
<organism evidence="8 9">
    <name type="scientific">Azospirillum oryzae</name>
    <dbReference type="NCBI Taxonomy" id="286727"/>
    <lineage>
        <taxon>Bacteria</taxon>
        <taxon>Pseudomonadati</taxon>
        <taxon>Pseudomonadota</taxon>
        <taxon>Alphaproteobacteria</taxon>
        <taxon>Rhodospirillales</taxon>
        <taxon>Azospirillaceae</taxon>
        <taxon>Azospirillum</taxon>
    </lineage>
</organism>
<feature type="transmembrane region" description="Helical" evidence="7">
    <location>
        <begin position="135"/>
        <end position="154"/>
    </location>
</feature>
<dbReference type="InterPro" id="IPR053166">
    <property type="entry name" value="UPF0718_permease"/>
</dbReference>
<dbReference type="Pfam" id="PF03773">
    <property type="entry name" value="ArsP_1"/>
    <property type="match status" value="1"/>
</dbReference>
<evidence type="ECO:0000256" key="6">
    <source>
        <dbReference type="ARBA" id="ARBA00023136"/>
    </source>
</evidence>
<evidence type="ECO:0000313" key="9">
    <source>
        <dbReference type="Proteomes" id="UP000192936"/>
    </source>
</evidence>
<evidence type="ECO:0000256" key="2">
    <source>
        <dbReference type="ARBA" id="ARBA00006386"/>
    </source>
</evidence>
<keyword evidence="5 7" id="KW-1133">Transmembrane helix</keyword>
<keyword evidence="4 7" id="KW-0812">Transmembrane</keyword>
<gene>
    <name evidence="8" type="ORF">SAMN02982917_6503</name>
</gene>
<dbReference type="PANTHER" id="PTHR42775:SF1">
    <property type="entry name" value="PERMEASE RV2963-RELATED"/>
    <property type="match status" value="1"/>
</dbReference>
<keyword evidence="6 7" id="KW-0472">Membrane</keyword>
<comment type="subcellular location">
    <subcellularLocation>
        <location evidence="1">Cell membrane</location>
        <topology evidence="1">Multi-pass membrane protein</topology>
    </subcellularLocation>
</comment>
<evidence type="ECO:0000313" key="8">
    <source>
        <dbReference type="EMBL" id="SMF88741.1"/>
    </source>
</evidence>
<evidence type="ECO:0008006" key="10">
    <source>
        <dbReference type="Google" id="ProtNLM"/>
    </source>
</evidence>
<evidence type="ECO:0000256" key="7">
    <source>
        <dbReference type="SAM" id="Phobius"/>
    </source>
</evidence>
<keyword evidence="3" id="KW-1003">Cell membrane</keyword>
<comment type="similarity">
    <text evidence="2">Belongs to the UPF0718 family.</text>
</comment>
<dbReference type="EMBL" id="FXAK01000009">
    <property type="protein sequence ID" value="SMF88741.1"/>
    <property type="molecule type" value="Genomic_DNA"/>
</dbReference>
<feature type="transmembrane region" description="Helical" evidence="7">
    <location>
        <begin position="295"/>
        <end position="316"/>
    </location>
</feature>
<reference evidence="8 9" key="1">
    <citation type="submission" date="2017-04" db="EMBL/GenBank/DDBJ databases">
        <authorList>
            <person name="Afonso C.L."/>
            <person name="Miller P.J."/>
            <person name="Scott M.A."/>
            <person name="Spackman E."/>
            <person name="Goraichik I."/>
            <person name="Dimitrov K.M."/>
            <person name="Suarez D.L."/>
            <person name="Swayne D.E."/>
        </authorList>
    </citation>
    <scope>NUCLEOTIDE SEQUENCE [LARGE SCALE GENOMIC DNA]</scope>
    <source>
        <strain evidence="8 9">A2P</strain>
    </source>
</reference>
<evidence type="ECO:0000256" key="3">
    <source>
        <dbReference type="ARBA" id="ARBA00022475"/>
    </source>
</evidence>
<evidence type="ECO:0000256" key="5">
    <source>
        <dbReference type="ARBA" id="ARBA00022989"/>
    </source>
</evidence>
<feature type="transmembrane region" description="Helical" evidence="7">
    <location>
        <begin position="202"/>
        <end position="220"/>
    </location>
</feature>
<dbReference type="Proteomes" id="UP000192936">
    <property type="component" value="Unassembled WGS sequence"/>
</dbReference>
<feature type="transmembrane region" description="Helical" evidence="7">
    <location>
        <begin position="77"/>
        <end position="100"/>
    </location>
</feature>
<dbReference type="STRING" id="286727.SAMN02982917_6503"/>
<dbReference type="RefSeq" id="WP_085091340.1">
    <property type="nucleotide sequence ID" value="NZ_FXAK01000009.1"/>
</dbReference>
<name>A0A1X7HMD1_9PROT</name>
<sequence>MFEVFTLLADWAAYRLLGLTPATKLADAVHFFVEDTSKIFVLLAVIVFVMGLFRTLLSPEKVRGYIEGRSRGVGYGLAAVLGAVTPFCSCSSVPLFIGFLEAGIPVGVTMAFLITSPLVNEVAVVILASIMGWKLTAIYVATGMGIGIVGGVLIDRLRMERYVEDYVWKIRMGAVVRTETDTSLSGRIRYAWGEVTDIVGRIWLYVIVGIGIGAALHGYVPQELFAEYASADNPFAVPVAVLMGLPLYSNATGVIPVAEALLAKAVPIGTVIAFMMSVVAISPPEFIMLRKVLKVPMLAFFGSFLTIAFILVGYLLNTLFA</sequence>